<evidence type="ECO:0000313" key="4">
    <source>
        <dbReference type="Proteomes" id="UP001600894"/>
    </source>
</evidence>
<proteinExistence type="predicted"/>
<accession>A0ABQ0AVC7</accession>
<reference evidence="3 4" key="1">
    <citation type="submission" date="2024-04" db="EMBL/GenBank/DDBJ databases">
        <title>Defined microbial consortia suppress multidrug-resistant proinflammatory Enterobacteriaceae via ecological control.</title>
        <authorList>
            <person name="Furuichi M."/>
            <person name="Kawaguchi T."/>
            <person name="Pust M."/>
            <person name="Yasuma K."/>
            <person name="Plichta D."/>
            <person name="Hasegawa N."/>
            <person name="Ohya T."/>
            <person name="Bhattarai S."/>
            <person name="Sasajima S."/>
            <person name="Aoto Y."/>
            <person name="Tuganbaev T."/>
            <person name="Yaginuma M."/>
            <person name="Ueda M."/>
            <person name="Okahashi N."/>
            <person name="Amafuji K."/>
            <person name="Kiridooshi Y."/>
            <person name="Sugita K."/>
            <person name="Strazar M."/>
            <person name="Skelly A."/>
            <person name="Suda W."/>
            <person name="Hattori M."/>
            <person name="Nakamoto N."/>
            <person name="Caballero S."/>
            <person name="Norman J."/>
            <person name="Olle B."/>
            <person name="Tanoue T."/>
            <person name="Arita M."/>
            <person name="Bucci V."/>
            <person name="Atarashi K."/>
            <person name="Xavier R."/>
            <person name="Honda K."/>
        </authorList>
    </citation>
    <scope>NUCLEOTIDE SEQUENCE [LARGE SCALE GENOMIC DNA]</scope>
    <source>
        <strain evidence="4">f13</strain>
    </source>
</reference>
<organism evidence="3 4">
    <name type="scientific">Enterocloster alcoholdehydrogenati</name>
    <dbReference type="NCBI Taxonomy" id="2547410"/>
    <lineage>
        <taxon>Bacteria</taxon>
        <taxon>Bacillati</taxon>
        <taxon>Bacillota</taxon>
        <taxon>Clostridia</taxon>
        <taxon>Lachnospirales</taxon>
        <taxon>Lachnospiraceae</taxon>
        <taxon>Enterocloster</taxon>
    </lineage>
</organism>
<dbReference type="Proteomes" id="UP001600894">
    <property type="component" value="Unassembled WGS sequence"/>
</dbReference>
<feature type="domain" description="HTH cro/C1-type" evidence="2">
    <location>
        <begin position="7"/>
        <end position="60"/>
    </location>
</feature>
<evidence type="ECO:0000259" key="2">
    <source>
        <dbReference type="PROSITE" id="PS50943"/>
    </source>
</evidence>
<feature type="compositionally biased region" description="Polar residues" evidence="1">
    <location>
        <begin position="103"/>
        <end position="113"/>
    </location>
</feature>
<gene>
    <name evidence="3" type="ORF">F130042H8_10470</name>
</gene>
<comment type="caution">
    <text evidence="3">The sequence shown here is derived from an EMBL/GenBank/DDBJ whole genome shotgun (WGS) entry which is preliminary data.</text>
</comment>
<protein>
    <recommendedName>
        <fullName evidence="2">HTH cro/C1-type domain-containing protein</fullName>
    </recommendedName>
</protein>
<evidence type="ECO:0000313" key="3">
    <source>
        <dbReference type="EMBL" id="GAA6267987.1"/>
    </source>
</evidence>
<keyword evidence="4" id="KW-1185">Reference proteome</keyword>
<name>A0ABQ0AVC7_9FIRM</name>
<feature type="compositionally biased region" description="Basic residues" evidence="1">
    <location>
        <begin position="125"/>
        <end position="137"/>
    </location>
</feature>
<dbReference type="Pfam" id="PF13443">
    <property type="entry name" value="HTH_26"/>
    <property type="match status" value="1"/>
</dbReference>
<dbReference type="PROSITE" id="PS50943">
    <property type="entry name" value="HTH_CROC1"/>
    <property type="match status" value="1"/>
</dbReference>
<dbReference type="EMBL" id="BAABXL010000001">
    <property type="protein sequence ID" value="GAA6267987.1"/>
    <property type="molecule type" value="Genomic_DNA"/>
</dbReference>
<sequence length="150" mass="16317">MIQYDRLWATMTDRGMTQYKLIKLHGFSAGQIGRMKKNMHVSTHTLETLCRILNCRIEDIVEYTPEEAAPADALTANTALLTADAAAHRPNVNIPAPDPTAVSVPQTPQASSSENKETVAPPKASKAKKGSKTKKSSKKGEKGSKKSKKK</sequence>
<dbReference type="SUPFAM" id="SSF47413">
    <property type="entry name" value="lambda repressor-like DNA-binding domains"/>
    <property type="match status" value="1"/>
</dbReference>
<dbReference type="Gene3D" id="1.10.260.40">
    <property type="entry name" value="lambda repressor-like DNA-binding domains"/>
    <property type="match status" value="1"/>
</dbReference>
<evidence type="ECO:0000256" key="1">
    <source>
        <dbReference type="SAM" id="MobiDB-lite"/>
    </source>
</evidence>
<dbReference type="RefSeq" id="WP_178301966.1">
    <property type="nucleotide sequence ID" value="NZ_BAABXL010000001.1"/>
</dbReference>
<feature type="region of interest" description="Disordered" evidence="1">
    <location>
        <begin position="90"/>
        <end position="150"/>
    </location>
</feature>
<dbReference type="InterPro" id="IPR010982">
    <property type="entry name" value="Lambda_DNA-bd_dom_sf"/>
</dbReference>
<dbReference type="InterPro" id="IPR001387">
    <property type="entry name" value="Cro/C1-type_HTH"/>
</dbReference>